<sequence>MLSVELPQAAEALAFLPRVAISPSGLRLDLSSPRPSIGFLCEELWLISPLRALPDFFARRYCRSLGNSAQEPGVTWDQEAKVTLAKYFPSYDGLAR</sequence>
<proteinExistence type="predicted"/>
<comment type="caution">
    <text evidence="1">The sequence shown here is derived from an EMBL/GenBank/DDBJ whole genome shotgun (WGS) entry which is preliminary data.</text>
</comment>
<evidence type="ECO:0000313" key="2">
    <source>
        <dbReference type="Proteomes" id="UP001234297"/>
    </source>
</evidence>
<reference evidence="1 2" key="1">
    <citation type="journal article" date="2022" name="Hortic Res">
        <title>A haplotype resolved chromosomal level avocado genome allows analysis of novel avocado genes.</title>
        <authorList>
            <person name="Nath O."/>
            <person name="Fletcher S.J."/>
            <person name="Hayward A."/>
            <person name="Shaw L.M."/>
            <person name="Masouleh A.K."/>
            <person name="Furtado A."/>
            <person name="Henry R.J."/>
            <person name="Mitter N."/>
        </authorList>
    </citation>
    <scope>NUCLEOTIDE SEQUENCE [LARGE SCALE GENOMIC DNA]</scope>
    <source>
        <strain evidence="2">cv. Hass</strain>
    </source>
</reference>
<organism evidence="1 2">
    <name type="scientific">Persea americana</name>
    <name type="common">Avocado</name>
    <dbReference type="NCBI Taxonomy" id="3435"/>
    <lineage>
        <taxon>Eukaryota</taxon>
        <taxon>Viridiplantae</taxon>
        <taxon>Streptophyta</taxon>
        <taxon>Embryophyta</taxon>
        <taxon>Tracheophyta</taxon>
        <taxon>Spermatophyta</taxon>
        <taxon>Magnoliopsida</taxon>
        <taxon>Magnoliidae</taxon>
        <taxon>Laurales</taxon>
        <taxon>Lauraceae</taxon>
        <taxon>Persea</taxon>
    </lineage>
</organism>
<keyword evidence="2" id="KW-1185">Reference proteome</keyword>
<evidence type="ECO:0000313" key="1">
    <source>
        <dbReference type="EMBL" id="KAJ8623585.1"/>
    </source>
</evidence>
<protein>
    <submittedName>
        <fullName evidence="1">Uncharacterized protein</fullName>
    </submittedName>
</protein>
<name>A0ACC2KRF6_PERAE</name>
<accession>A0ACC2KRF6</accession>
<gene>
    <name evidence="1" type="ORF">MRB53_032114</name>
</gene>
<dbReference type="Proteomes" id="UP001234297">
    <property type="component" value="Chromosome 10"/>
</dbReference>
<dbReference type="EMBL" id="CM056818">
    <property type="protein sequence ID" value="KAJ8623585.1"/>
    <property type="molecule type" value="Genomic_DNA"/>
</dbReference>